<protein>
    <recommendedName>
        <fullName evidence="4">MarR family transcriptional regulator</fullName>
    </recommendedName>
</protein>
<dbReference type="NCBIfam" id="TIGR04138">
    <property type="entry name" value="Plancto_Ver_chp"/>
    <property type="match status" value="1"/>
</dbReference>
<reference evidence="2 3" key="1">
    <citation type="journal article" date="2020" name="Syst. Appl. Microbiol.">
        <title>Alienimonas chondri sp. nov., a novel planctomycete isolated from the biofilm of the red alga Chondrus crispus.</title>
        <authorList>
            <person name="Vitorino I."/>
            <person name="Albuquerque L."/>
            <person name="Wiegand S."/>
            <person name="Kallscheuer N."/>
            <person name="da Costa M.S."/>
            <person name="Lobo-da-Cunha A."/>
            <person name="Jogler C."/>
            <person name="Lage O.M."/>
        </authorList>
    </citation>
    <scope>NUCLEOTIDE SEQUENCE [LARGE SCALE GENOMIC DNA]</scope>
    <source>
        <strain evidence="2 3">LzC2</strain>
    </source>
</reference>
<sequence>MNRPDDRPAESSEENDAPDARPFAREAYLFVFEALQKVQDDLAAAGPGHDAPAVASRHVTGELRTGRHITAAELCDGFRELAAAQFGGLARTVLQQWGVRNTEDIGRIVFELVDRGELCKCDGDKAEDFAGLYDFDAAFATAFDADLNAVTLAAAR</sequence>
<proteinExistence type="predicted"/>
<accession>A0ABX1VH95</accession>
<keyword evidence="3" id="KW-1185">Reference proteome</keyword>
<name>A0ABX1VH95_9PLAN</name>
<evidence type="ECO:0008006" key="4">
    <source>
        <dbReference type="Google" id="ProtNLM"/>
    </source>
</evidence>
<gene>
    <name evidence="2" type="ORF">LzC2_33180</name>
</gene>
<dbReference type="Proteomes" id="UP000609651">
    <property type="component" value="Unassembled WGS sequence"/>
</dbReference>
<dbReference type="EMBL" id="WTPX01000130">
    <property type="protein sequence ID" value="NNJ27217.1"/>
    <property type="molecule type" value="Genomic_DNA"/>
</dbReference>
<evidence type="ECO:0000313" key="3">
    <source>
        <dbReference type="Proteomes" id="UP000609651"/>
    </source>
</evidence>
<dbReference type="InterPro" id="IPR026406">
    <property type="entry name" value="Ver/Plancto_CHP"/>
</dbReference>
<evidence type="ECO:0000313" key="2">
    <source>
        <dbReference type="EMBL" id="NNJ27217.1"/>
    </source>
</evidence>
<organism evidence="2 3">
    <name type="scientific">Alienimonas chondri</name>
    <dbReference type="NCBI Taxonomy" id="2681879"/>
    <lineage>
        <taxon>Bacteria</taxon>
        <taxon>Pseudomonadati</taxon>
        <taxon>Planctomycetota</taxon>
        <taxon>Planctomycetia</taxon>
        <taxon>Planctomycetales</taxon>
        <taxon>Planctomycetaceae</taxon>
        <taxon>Alienimonas</taxon>
    </lineage>
</organism>
<feature type="region of interest" description="Disordered" evidence="1">
    <location>
        <begin position="1"/>
        <end position="21"/>
    </location>
</feature>
<evidence type="ECO:0000256" key="1">
    <source>
        <dbReference type="SAM" id="MobiDB-lite"/>
    </source>
</evidence>
<comment type="caution">
    <text evidence="2">The sequence shown here is derived from an EMBL/GenBank/DDBJ whole genome shotgun (WGS) entry which is preliminary data.</text>
</comment>
<feature type="compositionally biased region" description="Basic and acidic residues" evidence="1">
    <location>
        <begin position="1"/>
        <end position="10"/>
    </location>
</feature>
<dbReference type="RefSeq" id="WP_171189028.1">
    <property type="nucleotide sequence ID" value="NZ_WTPX01000130.1"/>
</dbReference>